<protein>
    <recommendedName>
        <fullName evidence="4">RlpA-like protein double-psi beta-barrel domain-containing protein</fullName>
    </recommendedName>
</protein>
<name>A0A316YLR8_9BASI</name>
<dbReference type="GeneID" id="37043518"/>
<reference evidence="2 3" key="1">
    <citation type="journal article" date="2018" name="Mol. Biol. Evol.">
        <title>Broad Genomic Sampling Reveals a Smut Pathogenic Ancestry of the Fungal Clade Ustilaginomycotina.</title>
        <authorList>
            <person name="Kijpornyongpan T."/>
            <person name="Mondo S.J."/>
            <person name="Barry K."/>
            <person name="Sandor L."/>
            <person name="Lee J."/>
            <person name="Lipzen A."/>
            <person name="Pangilinan J."/>
            <person name="LaButti K."/>
            <person name="Hainaut M."/>
            <person name="Henrissat B."/>
            <person name="Grigoriev I.V."/>
            <person name="Spatafora J.W."/>
            <person name="Aime M.C."/>
        </authorList>
    </citation>
    <scope>NUCLEOTIDE SEQUENCE [LARGE SCALE GENOMIC DNA]</scope>
    <source>
        <strain evidence="2 3">MCA 4198</strain>
    </source>
</reference>
<organism evidence="2 3">
    <name type="scientific">Acaromyces ingoldii</name>
    <dbReference type="NCBI Taxonomy" id="215250"/>
    <lineage>
        <taxon>Eukaryota</taxon>
        <taxon>Fungi</taxon>
        <taxon>Dikarya</taxon>
        <taxon>Basidiomycota</taxon>
        <taxon>Ustilaginomycotina</taxon>
        <taxon>Exobasidiomycetes</taxon>
        <taxon>Exobasidiales</taxon>
        <taxon>Cryptobasidiaceae</taxon>
        <taxon>Acaromyces</taxon>
    </lineage>
</organism>
<evidence type="ECO:0000313" key="2">
    <source>
        <dbReference type="EMBL" id="PWN90199.1"/>
    </source>
</evidence>
<dbReference type="EMBL" id="KZ819636">
    <property type="protein sequence ID" value="PWN90199.1"/>
    <property type="molecule type" value="Genomic_DNA"/>
</dbReference>
<dbReference type="AlphaFoldDB" id="A0A316YLR8"/>
<dbReference type="InParanoid" id="A0A316YLR8"/>
<gene>
    <name evidence="2" type="ORF">FA10DRAFT_266688</name>
</gene>
<dbReference type="RefSeq" id="XP_025377397.1">
    <property type="nucleotide sequence ID" value="XM_025521602.1"/>
</dbReference>
<sequence length="284" mass="29768">MLASIFTSTLMVTLFALVQCNPSPVAGVDGWHSLGGVGHGGFERRQQTQKAAVTVPAVAPATIGTPPSTAPVAASAAASPAAASGRDTAFAACDNTTDYTQLTEWGSVRNWNTTDDKVFWAAPGQGACGFNYTLETNGICLHPGWVNSANTNGCNKWVQIFSIETGITAQARVVDSCGAGRYDAFGCNDALVTKQTFEILAGKGVKKALDDGHLPGSILFRFIEEPCWACNAGLPGMLPNGTKDDCTGEDYLGYPRCGRKSGNDRVLGPHAALVCNRNFTCPAI</sequence>
<dbReference type="SUPFAM" id="SSF50685">
    <property type="entry name" value="Barwin-like endoglucanases"/>
    <property type="match status" value="1"/>
</dbReference>
<evidence type="ECO:0000256" key="1">
    <source>
        <dbReference type="SAM" id="SignalP"/>
    </source>
</evidence>
<dbReference type="CDD" id="cd22191">
    <property type="entry name" value="DPBB_RlpA_EXP_N-like"/>
    <property type="match status" value="1"/>
</dbReference>
<keyword evidence="1" id="KW-0732">Signal</keyword>
<accession>A0A316YLR8</accession>
<dbReference type="OrthoDB" id="3361140at2759"/>
<evidence type="ECO:0000313" key="3">
    <source>
        <dbReference type="Proteomes" id="UP000245768"/>
    </source>
</evidence>
<feature type="chain" id="PRO_5016281227" description="RlpA-like protein double-psi beta-barrel domain-containing protein" evidence="1">
    <location>
        <begin position="21"/>
        <end position="284"/>
    </location>
</feature>
<dbReference type="InterPro" id="IPR036908">
    <property type="entry name" value="RlpA-like_sf"/>
</dbReference>
<proteinExistence type="predicted"/>
<feature type="signal peptide" evidence="1">
    <location>
        <begin position="1"/>
        <end position="20"/>
    </location>
</feature>
<evidence type="ECO:0008006" key="4">
    <source>
        <dbReference type="Google" id="ProtNLM"/>
    </source>
</evidence>
<keyword evidence="3" id="KW-1185">Reference proteome</keyword>
<dbReference type="Proteomes" id="UP000245768">
    <property type="component" value="Unassembled WGS sequence"/>
</dbReference>